<evidence type="ECO:0000313" key="3">
    <source>
        <dbReference type="Proteomes" id="UP000474967"/>
    </source>
</evidence>
<dbReference type="Proteomes" id="UP000474967">
    <property type="component" value="Unassembled WGS sequence"/>
</dbReference>
<evidence type="ECO:0000313" key="2">
    <source>
        <dbReference type="EMBL" id="NEN06047.1"/>
    </source>
</evidence>
<protein>
    <submittedName>
        <fullName evidence="2">ATP-dependent DNA ligase</fullName>
    </submittedName>
</protein>
<sequence>MGKLIYGTTTEIGFEDRVLAHLQIVIGLKLRRKEGFFFSWRDEQSVGDGRSAIWIDPAIPLLFRYNGGRQPKINKEWLEALTLSSNSAQGLQLTEEIGALGRDEANAEIAPQRR</sequence>
<feature type="domain" description="DUF7882" evidence="1">
    <location>
        <begin position="1"/>
        <end position="96"/>
    </location>
</feature>
<comment type="caution">
    <text evidence="2">The sequence shown here is derived from an EMBL/GenBank/DDBJ whole genome shotgun (WGS) entry which is preliminary data.</text>
</comment>
<dbReference type="GO" id="GO:0016874">
    <property type="term" value="F:ligase activity"/>
    <property type="evidence" value="ECO:0007669"/>
    <property type="project" value="UniProtKB-KW"/>
</dbReference>
<dbReference type="Pfam" id="PF25355">
    <property type="entry name" value="DUF7882"/>
    <property type="match status" value="1"/>
</dbReference>
<accession>A0A6L9XXV9</accession>
<evidence type="ECO:0000259" key="1">
    <source>
        <dbReference type="Pfam" id="PF25355"/>
    </source>
</evidence>
<keyword evidence="3" id="KW-1185">Reference proteome</keyword>
<gene>
    <name evidence="2" type="ORF">G3T36_09180</name>
</gene>
<name>A0A6L9XXV9_9MICO</name>
<dbReference type="RefSeq" id="WP_163289502.1">
    <property type="nucleotide sequence ID" value="NZ_JAAGWY010000002.1"/>
</dbReference>
<reference evidence="2 3" key="1">
    <citation type="journal article" date="2014" name="J. Microbiol.">
        <title>Diaminobutyricibacter tongyongensis gen. nov., sp. nov. and Homoserinibacter gongjuensis gen. nov., sp. nov. belong to the family Microbacteriaceae.</title>
        <authorList>
            <person name="Kim S.J."/>
            <person name="Ahn J.H."/>
            <person name="Weon H.Y."/>
            <person name="Hamada M."/>
            <person name="Suzuki K."/>
            <person name="Kwon S.W."/>
        </authorList>
    </citation>
    <scope>NUCLEOTIDE SEQUENCE [LARGE SCALE GENOMIC DNA]</scope>
    <source>
        <strain evidence="2 3">NBRC 108724</strain>
    </source>
</reference>
<dbReference type="AlphaFoldDB" id="A0A6L9XXV9"/>
<dbReference type="InterPro" id="IPR057204">
    <property type="entry name" value="DUF7882"/>
</dbReference>
<dbReference type="EMBL" id="JAAGWY010000002">
    <property type="protein sequence ID" value="NEN06047.1"/>
    <property type="molecule type" value="Genomic_DNA"/>
</dbReference>
<organism evidence="2 3">
    <name type="scientific">Leifsonia tongyongensis</name>
    <dbReference type="NCBI Taxonomy" id="1268043"/>
    <lineage>
        <taxon>Bacteria</taxon>
        <taxon>Bacillati</taxon>
        <taxon>Actinomycetota</taxon>
        <taxon>Actinomycetes</taxon>
        <taxon>Micrococcales</taxon>
        <taxon>Microbacteriaceae</taxon>
        <taxon>Leifsonia</taxon>
    </lineage>
</organism>
<keyword evidence="2" id="KW-0436">Ligase</keyword>
<proteinExistence type="predicted"/>